<dbReference type="PANTHER" id="PTHR34219">
    <property type="entry name" value="IRON-REGULATED INNER MEMBRANE PROTEIN-RELATED"/>
    <property type="match status" value="1"/>
</dbReference>
<accession>A0A1H7G6A4</accession>
<evidence type="ECO:0000313" key="3">
    <source>
        <dbReference type="Proteomes" id="UP000199120"/>
    </source>
</evidence>
<proteinExistence type="predicted"/>
<dbReference type="InterPro" id="IPR005625">
    <property type="entry name" value="PepSY-ass_TM"/>
</dbReference>
<dbReference type="PANTHER" id="PTHR34219:SF3">
    <property type="entry name" value="BLL7967 PROTEIN"/>
    <property type="match status" value="1"/>
</dbReference>
<keyword evidence="3" id="KW-1185">Reference proteome</keyword>
<sequence length="384" mass="41469">MTTQAHPPAARASAPRLRRYWLVAHRWFALSFGGVLALMGVTGALLMIAAPLDHHLHAGLFSVAAPDDRATVSLESVRQRLAGEFGPRAALSFHPPRFPQQSLEATVRGKWSGAVYVDPYTGRELGRRAQTDGFFNLLFRLHSSLLLDQAGKPLLACVALVYLLMLVSGLVLWWPRAGSAAWRIELRRGRTRALYDLHRVGGASLGLVIALSVATGAYMAWRPLAGWVTAAMTAASGAHPARAPSLPARPSPSQPMLAVDALVARARAAFPDGQVNIVQMPAKADAPLRVRMRLPDDPHPNGLTSVWIDPYSGAVLAAQRWDRLDPGARAVSVIYPLHTGELGGPLLMVVLAVGGLASGGLSVTGLWQWWRRRKLRRARVVQAG</sequence>
<gene>
    <name evidence="2" type="ORF">SAMN05192542_101623</name>
</gene>
<dbReference type="OrthoDB" id="7238323at2"/>
<dbReference type="Pfam" id="PF03929">
    <property type="entry name" value="PepSY_TM"/>
    <property type="match status" value="1"/>
</dbReference>
<name>A0A1H7G6A4_9BURK</name>
<dbReference type="EMBL" id="FOAJ01000001">
    <property type="protein sequence ID" value="SEK33604.1"/>
    <property type="molecule type" value="Genomic_DNA"/>
</dbReference>
<organism evidence="2 3">
    <name type="scientific">Paraburkholderia caballeronis</name>
    <dbReference type="NCBI Taxonomy" id="416943"/>
    <lineage>
        <taxon>Bacteria</taxon>
        <taxon>Pseudomonadati</taxon>
        <taxon>Pseudomonadota</taxon>
        <taxon>Betaproteobacteria</taxon>
        <taxon>Burkholderiales</taxon>
        <taxon>Burkholderiaceae</taxon>
        <taxon>Paraburkholderia</taxon>
    </lineage>
</organism>
<feature type="transmembrane region" description="Helical" evidence="1">
    <location>
        <begin position="196"/>
        <end position="221"/>
    </location>
</feature>
<evidence type="ECO:0000313" key="2">
    <source>
        <dbReference type="EMBL" id="SEK33604.1"/>
    </source>
</evidence>
<feature type="transmembrane region" description="Helical" evidence="1">
    <location>
        <begin position="27"/>
        <end position="50"/>
    </location>
</feature>
<dbReference type="AlphaFoldDB" id="A0A1H7G6A4"/>
<dbReference type="STRING" id="416943.SAMN05445871_5620"/>
<keyword evidence="1" id="KW-1133">Transmembrane helix</keyword>
<feature type="transmembrane region" description="Helical" evidence="1">
    <location>
        <begin position="153"/>
        <end position="175"/>
    </location>
</feature>
<dbReference type="RefSeq" id="WP_090551825.1">
    <property type="nucleotide sequence ID" value="NZ_FNSR01000003.1"/>
</dbReference>
<dbReference type="Proteomes" id="UP000199120">
    <property type="component" value="Unassembled WGS sequence"/>
</dbReference>
<reference evidence="3" key="1">
    <citation type="submission" date="2016-10" db="EMBL/GenBank/DDBJ databases">
        <authorList>
            <person name="Varghese N."/>
            <person name="Submissions S."/>
        </authorList>
    </citation>
    <scope>NUCLEOTIDE SEQUENCE [LARGE SCALE GENOMIC DNA]</scope>
    <source>
        <strain evidence="3">LMG 26416</strain>
    </source>
</reference>
<feature type="transmembrane region" description="Helical" evidence="1">
    <location>
        <begin position="346"/>
        <end position="370"/>
    </location>
</feature>
<keyword evidence="1" id="KW-0472">Membrane</keyword>
<keyword evidence="1" id="KW-0812">Transmembrane</keyword>
<protein>
    <submittedName>
        <fullName evidence="2">Uncharacterized iron-regulated membrane protein</fullName>
    </submittedName>
</protein>
<evidence type="ECO:0000256" key="1">
    <source>
        <dbReference type="SAM" id="Phobius"/>
    </source>
</evidence>